<accession>Q98EG5</accession>
<dbReference type="EMBL" id="BA000012">
    <property type="protein sequence ID" value="BAB50954.1"/>
    <property type="molecule type" value="Genomic_DNA"/>
</dbReference>
<protein>
    <submittedName>
        <fullName evidence="2">Mll4255 protein</fullName>
    </submittedName>
</protein>
<dbReference type="AlphaFoldDB" id="Q98EG5"/>
<evidence type="ECO:0000313" key="2">
    <source>
        <dbReference type="EMBL" id="BAB50954.1"/>
    </source>
</evidence>
<feature type="region of interest" description="Disordered" evidence="1">
    <location>
        <begin position="21"/>
        <end position="55"/>
    </location>
</feature>
<gene>
    <name evidence="2" type="ordered locus">mll4255</name>
</gene>
<dbReference type="KEGG" id="mlo:mll4255"/>
<feature type="compositionally biased region" description="Polar residues" evidence="1">
    <location>
        <begin position="34"/>
        <end position="55"/>
    </location>
</feature>
<dbReference type="HOGENOM" id="CLU_1766521_0_0_5"/>
<dbReference type="Proteomes" id="UP000000552">
    <property type="component" value="Chromosome"/>
</dbReference>
<sequence length="147" mass="15547">MNLARVKPGVRSTIARVGAKTTALFGPRHDDGSLPSQKKSGQAGKNSRAKMSTSIQPVRPVGGHGICGLMEVHMDNLFFALWKSPGQGPERQEDFWLDPPAPVFGRLLAAVAIIGVAACLLDHAAVEGKADTLVIASYGWSQQGSSQ</sequence>
<proteinExistence type="predicted"/>
<name>Q98EG5_RHILO</name>
<evidence type="ECO:0000313" key="3">
    <source>
        <dbReference type="Proteomes" id="UP000000552"/>
    </source>
</evidence>
<evidence type="ECO:0000256" key="1">
    <source>
        <dbReference type="SAM" id="MobiDB-lite"/>
    </source>
</evidence>
<reference evidence="2 3" key="1">
    <citation type="journal article" date="2000" name="DNA Res.">
        <title>Complete genome structure of the nitrogen-fixing symbiotic bacterium Mesorhizobium loti.</title>
        <authorList>
            <person name="Kaneko T."/>
            <person name="Nakamura Y."/>
            <person name="Sato S."/>
            <person name="Asamizu E."/>
            <person name="Kato T."/>
            <person name="Sasamoto S."/>
            <person name="Watanabe A."/>
            <person name="Idesawa K."/>
            <person name="Ishikawa A."/>
            <person name="Kawashima K."/>
            <person name="Kimura T."/>
            <person name="Kishida Y."/>
            <person name="Kiyokawa C."/>
            <person name="Kohara M."/>
            <person name="Matsumoto M."/>
            <person name="Matsuno A."/>
            <person name="Mochizuki Y."/>
            <person name="Nakayama S."/>
            <person name="Nakazaki N."/>
            <person name="Shimpo S."/>
            <person name="Sugimoto M."/>
            <person name="Takeuchi C."/>
            <person name="Yamada M."/>
            <person name="Tabata S."/>
        </authorList>
    </citation>
    <scope>NUCLEOTIDE SEQUENCE [LARGE SCALE GENOMIC DNA]</scope>
    <source>
        <strain evidence="3">LMG 29417 / CECT 9101 / MAFF 303099</strain>
    </source>
</reference>
<organism evidence="2 3">
    <name type="scientific">Mesorhizobium japonicum (strain LMG 29417 / CECT 9101 / MAFF 303099)</name>
    <name type="common">Mesorhizobium loti (strain MAFF 303099)</name>
    <dbReference type="NCBI Taxonomy" id="266835"/>
    <lineage>
        <taxon>Bacteria</taxon>
        <taxon>Pseudomonadati</taxon>
        <taxon>Pseudomonadota</taxon>
        <taxon>Alphaproteobacteria</taxon>
        <taxon>Hyphomicrobiales</taxon>
        <taxon>Phyllobacteriaceae</taxon>
        <taxon>Mesorhizobium</taxon>
    </lineage>
</organism>